<name>A0A5D2BM59_GOSDA</name>
<evidence type="ECO:0000313" key="2">
    <source>
        <dbReference type="EMBL" id="TYG58277.1"/>
    </source>
</evidence>
<keyword evidence="1" id="KW-0472">Membrane</keyword>
<evidence type="ECO:0000256" key="1">
    <source>
        <dbReference type="SAM" id="Phobius"/>
    </source>
</evidence>
<gene>
    <name evidence="2" type="ORF">ES288_D08G209700v1</name>
</gene>
<keyword evidence="1" id="KW-1133">Transmembrane helix</keyword>
<accession>A0A5D2BM59</accession>
<protein>
    <submittedName>
        <fullName evidence="2">Uncharacterized protein</fullName>
    </submittedName>
</protein>
<sequence>MKTMLLKEVMYDVGIHYRDEYKWCHAQTFFDKEIITMEEDNIVYLPLQHFHLYHLTEAWDRREQFKRTWGTTVVKSFIYCIVHLLVTIYLTQLKMILQSL</sequence>
<keyword evidence="1" id="KW-0812">Transmembrane</keyword>
<organism evidence="2 3">
    <name type="scientific">Gossypium darwinii</name>
    <name type="common">Darwin's cotton</name>
    <name type="synonym">Gossypium barbadense var. darwinii</name>
    <dbReference type="NCBI Taxonomy" id="34276"/>
    <lineage>
        <taxon>Eukaryota</taxon>
        <taxon>Viridiplantae</taxon>
        <taxon>Streptophyta</taxon>
        <taxon>Embryophyta</taxon>
        <taxon>Tracheophyta</taxon>
        <taxon>Spermatophyta</taxon>
        <taxon>Magnoliopsida</taxon>
        <taxon>eudicotyledons</taxon>
        <taxon>Gunneridae</taxon>
        <taxon>Pentapetalae</taxon>
        <taxon>rosids</taxon>
        <taxon>malvids</taxon>
        <taxon>Malvales</taxon>
        <taxon>Malvaceae</taxon>
        <taxon>Malvoideae</taxon>
        <taxon>Gossypium</taxon>
    </lineage>
</organism>
<reference evidence="2 3" key="1">
    <citation type="submission" date="2019-06" db="EMBL/GenBank/DDBJ databases">
        <title>WGS assembly of Gossypium darwinii.</title>
        <authorList>
            <person name="Chen Z.J."/>
            <person name="Sreedasyam A."/>
            <person name="Ando A."/>
            <person name="Song Q."/>
            <person name="De L."/>
            <person name="Hulse-Kemp A."/>
            <person name="Ding M."/>
            <person name="Ye W."/>
            <person name="Kirkbride R."/>
            <person name="Jenkins J."/>
            <person name="Plott C."/>
            <person name="Lovell J."/>
            <person name="Lin Y.-M."/>
            <person name="Vaughn R."/>
            <person name="Liu B."/>
            <person name="Li W."/>
            <person name="Simpson S."/>
            <person name="Scheffler B."/>
            <person name="Saski C."/>
            <person name="Grover C."/>
            <person name="Hu G."/>
            <person name="Conover J."/>
            <person name="Carlson J."/>
            <person name="Shu S."/>
            <person name="Boston L."/>
            <person name="Williams M."/>
            <person name="Peterson D."/>
            <person name="Mcgee K."/>
            <person name="Jones D."/>
            <person name="Wendel J."/>
            <person name="Stelly D."/>
            <person name="Grimwood J."/>
            <person name="Schmutz J."/>
        </authorList>
    </citation>
    <scope>NUCLEOTIDE SEQUENCE [LARGE SCALE GENOMIC DNA]</scope>
    <source>
        <strain evidence="2">1808015.09</strain>
    </source>
</reference>
<feature type="transmembrane region" description="Helical" evidence="1">
    <location>
        <begin position="69"/>
        <end position="90"/>
    </location>
</feature>
<dbReference type="Proteomes" id="UP000323506">
    <property type="component" value="Chromosome D08"/>
</dbReference>
<dbReference type="AlphaFoldDB" id="A0A5D2BM59"/>
<evidence type="ECO:0000313" key="3">
    <source>
        <dbReference type="Proteomes" id="UP000323506"/>
    </source>
</evidence>
<keyword evidence="3" id="KW-1185">Reference proteome</keyword>
<proteinExistence type="predicted"/>
<dbReference type="EMBL" id="CM017708">
    <property type="protein sequence ID" value="TYG58277.1"/>
    <property type="molecule type" value="Genomic_DNA"/>
</dbReference>